<keyword evidence="2" id="KW-1133">Transmembrane helix</keyword>
<dbReference type="Proteomes" id="UP000320333">
    <property type="component" value="Unassembled WGS sequence"/>
</dbReference>
<evidence type="ECO:0000256" key="2">
    <source>
        <dbReference type="SAM" id="Phobius"/>
    </source>
</evidence>
<keyword evidence="2" id="KW-0812">Transmembrane</keyword>
<dbReference type="OrthoDB" id="2122640at2759"/>
<feature type="region of interest" description="Disordered" evidence="1">
    <location>
        <begin position="1"/>
        <end position="63"/>
    </location>
</feature>
<feature type="transmembrane region" description="Helical" evidence="2">
    <location>
        <begin position="83"/>
        <end position="104"/>
    </location>
</feature>
<sequence length="344" mass="37022">MDYQPLRASTATPSEALPLSSHAGLRPTSSLSPKSSYGTDSQLHSNRHSHDAESAFSRSSHDPLFKGTDPSAFYAAAERHGRIICGTVTALVLIVVGVLLFFFIPRFPQIEVNNINLDNLASGAFTFSTPNDSGNLNQLRIGLNLSMDLSTFNPNLYGLQVDKLDLTAQVMVNTSYVFDPRKTSNLASAYPPLVALINKNGKPPLAANIPAGYLPSNNSQIGTATYGSIYFPPKTWINYTMIFVLDYTPDPYVGLLGDPTIKEIADVCGVTSRYSPPGRPMKIHYEAKSTIPALKPIGYAPSISNDISINCPVGQSQIQAVVIAVQNGEDAMTALKQVLSSPIS</sequence>
<feature type="compositionally biased region" description="Basic and acidic residues" evidence="1">
    <location>
        <begin position="48"/>
        <end position="63"/>
    </location>
</feature>
<dbReference type="STRING" id="246404.A0A507FTA8"/>
<gene>
    <name evidence="3" type="ORF">CcCBS67573_g00374</name>
</gene>
<comment type="caution">
    <text evidence="3">The sequence shown here is derived from an EMBL/GenBank/DDBJ whole genome shotgun (WGS) entry which is preliminary data.</text>
</comment>
<dbReference type="EMBL" id="QEAP01000005">
    <property type="protein sequence ID" value="TPX78376.1"/>
    <property type="molecule type" value="Genomic_DNA"/>
</dbReference>
<evidence type="ECO:0000313" key="3">
    <source>
        <dbReference type="EMBL" id="TPX78376.1"/>
    </source>
</evidence>
<evidence type="ECO:0000313" key="4">
    <source>
        <dbReference type="Proteomes" id="UP000320333"/>
    </source>
</evidence>
<accession>A0A507FTA8</accession>
<keyword evidence="4" id="KW-1185">Reference proteome</keyword>
<protein>
    <recommendedName>
        <fullName evidence="5">Late embryogenesis abundant protein LEA-2 subgroup domain-containing protein</fullName>
    </recommendedName>
</protein>
<organism evidence="3 4">
    <name type="scientific">Chytriomyces confervae</name>
    <dbReference type="NCBI Taxonomy" id="246404"/>
    <lineage>
        <taxon>Eukaryota</taxon>
        <taxon>Fungi</taxon>
        <taxon>Fungi incertae sedis</taxon>
        <taxon>Chytridiomycota</taxon>
        <taxon>Chytridiomycota incertae sedis</taxon>
        <taxon>Chytridiomycetes</taxon>
        <taxon>Chytridiales</taxon>
        <taxon>Chytriomycetaceae</taxon>
        <taxon>Chytriomyces</taxon>
    </lineage>
</organism>
<dbReference type="AlphaFoldDB" id="A0A507FTA8"/>
<feature type="compositionally biased region" description="Polar residues" evidence="1">
    <location>
        <begin position="27"/>
        <end position="44"/>
    </location>
</feature>
<proteinExistence type="predicted"/>
<evidence type="ECO:0008006" key="5">
    <source>
        <dbReference type="Google" id="ProtNLM"/>
    </source>
</evidence>
<keyword evidence="2" id="KW-0472">Membrane</keyword>
<name>A0A507FTA8_9FUNG</name>
<evidence type="ECO:0000256" key="1">
    <source>
        <dbReference type="SAM" id="MobiDB-lite"/>
    </source>
</evidence>
<reference evidence="3 4" key="1">
    <citation type="journal article" date="2019" name="Sci. Rep.">
        <title>Comparative genomics of chytrid fungi reveal insights into the obligate biotrophic and pathogenic lifestyle of Synchytrium endobioticum.</title>
        <authorList>
            <person name="van de Vossenberg B.T.L.H."/>
            <person name="Warris S."/>
            <person name="Nguyen H.D.T."/>
            <person name="van Gent-Pelzer M.P.E."/>
            <person name="Joly D.L."/>
            <person name="van de Geest H.C."/>
            <person name="Bonants P.J.M."/>
            <person name="Smith D.S."/>
            <person name="Levesque C.A."/>
            <person name="van der Lee T.A.J."/>
        </authorList>
    </citation>
    <scope>NUCLEOTIDE SEQUENCE [LARGE SCALE GENOMIC DNA]</scope>
    <source>
        <strain evidence="3 4">CBS 675.73</strain>
    </source>
</reference>